<comment type="caution">
    <text evidence="1">The sequence shown here is derived from an EMBL/GenBank/DDBJ whole genome shotgun (WGS) entry which is preliminary data.</text>
</comment>
<organism evidence="1 2">
    <name type="scientific">Kushneria pakistanensis</name>
    <dbReference type="NCBI Taxonomy" id="1508770"/>
    <lineage>
        <taxon>Bacteria</taxon>
        <taxon>Pseudomonadati</taxon>
        <taxon>Pseudomonadota</taxon>
        <taxon>Gammaproteobacteria</taxon>
        <taxon>Oceanospirillales</taxon>
        <taxon>Halomonadaceae</taxon>
        <taxon>Kushneria</taxon>
    </lineage>
</organism>
<keyword evidence="2" id="KW-1185">Reference proteome</keyword>
<reference evidence="2" key="1">
    <citation type="journal article" date="2019" name="Int. J. Syst. Evol. Microbiol.">
        <title>The Global Catalogue of Microorganisms (GCM) 10K type strain sequencing project: providing services to taxonomists for standard genome sequencing and annotation.</title>
        <authorList>
            <consortium name="The Broad Institute Genomics Platform"/>
            <consortium name="The Broad Institute Genome Sequencing Center for Infectious Disease"/>
            <person name="Wu L."/>
            <person name="Ma J."/>
        </authorList>
    </citation>
    <scope>NUCLEOTIDE SEQUENCE [LARGE SCALE GENOMIC DNA]</scope>
    <source>
        <strain evidence="2">KCTC 42082</strain>
    </source>
</reference>
<accession>A0ABQ3FBH2</accession>
<gene>
    <name evidence="1" type="ORF">GCM10010082_05170</name>
</gene>
<dbReference type="EMBL" id="BMZM01000001">
    <property type="protein sequence ID" value="GHC17126.1"/>
    <property type="molecule type" value="Genomic_DNA"/>
</dbReference>
<protein>
    <submittedName>
        <fullName evidence="1">Uncharacterized protein</fullName>
    </submittedName>
</protein>
<sequence>MRKGEQYQHPGVRPVTQRHQVLRKGKGTANACDGRFWLTLGQSKPCDRLTLYQFTLDGGSGRVVSS</sequence>
<evidence type="ECO:0000313" key="1">
    <source>
        <dbReference type="EMBL" id="GHC17126.1"/>
    </source>
</evidence>
<dbReference type="Proteomes" id="UP000604243">
    <property type="component" value="Unassembled WGS sequence"/>
</dbReference>
<evidence type="ECO:0000313" key="2">
    <source>
        <dbReference type="Proteomes" id="UP000604243"/>
    </source>
</evidence>
<name>A0ABQ3FBH2_9GAMM</name>
<proteinExistence type="predicted"/>